<dbReference type="InterPro" id="IPR028002">
    <property type="entry name" value="Myb_DNA-bind_5"/>
</dbReference>
<gene>
    <name evidence="2" type="ORF">BN1804_03627</name>
</gene>
<dbReference type="Pfam" id="PF13873">
    <property type="entry name" value="Myb_DNA-bind_5"/>
    <property type="match status" value="1"/>
</dbReference>
<dbReference type="AlphaFoldDB" id="A0A0G4QJ77"/>
<accession>A0A0G4QJ77</accession>
<name>A0A0G4QJ77_9GAMM</name>
<sequence>MEKKELERLEKHIADVIRQSGIKPLRESLNKTIFLLSFGGLKSMQKVFDEAFDEITEARKYRSWQRITDCLNENTPYNLTLLTVKTMYKRSKKKRGNNQTE</sequence>
<evidence type="ECO:0000313" key="2">
    <source>
        <dbReference type="EMBL" id="CRL65694.1"/>
    </source>
</evidence>
<dbReference type="RefSeq" id="WP_072065240.1">
    <property type="nucleotide sequence ID" value="NZ_CVRY01000011.1"/>
</dbReference>
<organism evidence="2 3">
    <name type="scientific">Proteus penneri</name>
    <dbReference type="NCBI Taxonomy" id="102862"/>
    <lineage>
        <taxon>Bacteria</taxon>
        <taxon>Pseudomonadati</taxon>
        <taxon>Pseudomonadota</taxon>
        <taxon>Gammaproteobacteria</taxon>
        <taxon>Enterobacterales</taxon>
        <taxon>Morganellaceae</taxon>
        <taxon>Proteus</taxon>
    </lineage>
</organism>
<proteinExistence type="predicted"/>
<evidence type="ECO:0000313" key="3">
    <source>
        <dbReference type="Proteomes" id="UP000183920"/>
    </source>
</evidence>
<feature type="domain" description="Myb/SANT-like DNA-binding" evidence="1">
    <location>
        <begin position="42"/>
        <end position="94"/>
    </location>
</feature>
<reference evidence="3" key="1">
    <citation type="submission" date="2015-06" db="EMBL/GenBank/DDBJ databases">
        <authorList>
            <person name="Urmite Genomes"/>
        </authorList>
    </citation>
    <scope>NUCLEOTIDE SEQUENCE [LARGE SCALE GENOMIC DNA]</scope>
    <source>
        <strain evidence="3">CSUR P1867</strain>
    </source>
</reference>
<dbReference type="Proteomes" id="UP000183920">
    <property type="component" value="Unassembled WGS sequence"/>
</dbReference>
<protein>
    <recommendedName>
        <fullName evidence="1">Myb/SANT-like DNA-binding domain-containing protein</fullName>
    </recommendedName>
</protein>
<evidence type="ECO:0000259" key="1">
    <source>
        <dbReference type="Pfam" id="PF13873"/>
    </source>
</evidence>
<dbReference type="EMBL" id="CVRY01000011">
    <property type="protein sequence ID" value="CRL65694.1"/>
    <property type="molecule type" value="Genomic_DNA"/>
</dbReference>